<comment type="caution">
    <text evidence="2">The sequence shown here is derived from an EMBL/GenBank/DDBJ whole genome shotgun (WGS) entry which is preliminary data.</text>
</comment>
<feature type="domain" description="Endonuclease/exonuclease/phosphatase" evidence="1">
    <location>
        <begin position="4"/>
        <end position="231"/>
    </location>
</feature>
<dbReference type="Gene3D" id="3.60.10.10">
    <property type="entry name" value="Endonuclease/exonuclease/phosphatase"/>
    <property type="match status" value="1"/>
</dbReference>
<dbReference type="PANTHER" id="PTHR14859">
    <property type="entry name" value="CALCOFLUOR WHITE HYPERSENSITIVE PROTEIN PRECURSOR"/>
    <property type="match status" value="1"/>
</dbReference>
<sequence>MRLLTWNVQAGIGTSRYRDYLLRAHLQLVHAPSKTAILQDIAREISPYDVVCLQEVDLGGRRAGYRSQVDVIAALSGHAHVAVQENRKIPGISRHGNAILSHWPITQVLDLKLPGQVAGRGCLVADIAGPHAVTIACLHLSLGRPDQVLQLAAVSEALRGARAWAAMGDFNCVGHGAPLEGFCEATGGRLQRPALPTFPAWRPRWDFDHIVAGGDLTVTHYACEPATFSDHRAVSAEVTV</sequence>
<dbReference type="GO" id="GO:0004519">
    <property type="term" value="F:endonuclease activity"/>
    <property type="evidence" value="ECO:0007669"/>
    <property type="project" value="UniProtKB-KW"/>
</dbReference>
<dbReference type="InterPro" id="IPR005135">
    <property type="entry name" value="Endo/exonuclease/phosphatase"/>
</dbReference>
<dbReference type="Proteomes" id="UP001598130">
    <property type="component" value="Unassembled WGS sequence"/>
</dbReference>
<gene>
    <name evidence="2" type="ORF">OCL97_03740</name>
</gene>
<keyword evidence="2" id="KW-0540">Nuclease</keyword>
<dbReference type="SUPFAM" id="SSF56219">
    <property type="entry name" value="DNase I-like"/>
    <property type="match status" value="1"/>
</dbReference>
<dbReference type="InterPro" id="IPR036691">
    <property type="entry name" value="Endo/exonu/phosph_ase_sf"/>
</dbReference>
<evidence type="ECO:0000313" key="3">
    <source>
        <dbReference type="Proteomes" id="UP001598130"/>
    </source>
</evidence>
<dbReference type="Pfam" id="PF03372">
    <property type="entry name" value="Exo_endo_phos"/>
    <property type="match status" value="1"/>
</dbReference>
<keyword evidence="2" id="KW-0255">Endonuclease</keyword>
<name>A0ABW6CMX6_9CAUL</name>
<evidence type="ECO:0000313" key="2">
    <source>
        <dbReference type="EMBL" id="MFD3263076.1"/>
    </source>
</evidence>
<dbReference type="InterPro" id="IPR051916">
    <property type="entry name" value="GPI-anchor_lipid_remodeler"/>
</dbReference>
<proteinExistence type="predicted"/>
<dbReference type="EMBL" id="JAOTJD010000004">
    <property type="protein sequence ID" value="MFD3263076.1"/>
    <property type="molecule type" value="Genomic_DNA"/>
</dbReference>
<organism evidence="2 3">
    <name type="scientific">Phenylobacterium ferrooxidans</name>
    <dbReference type="NCBI Taxonomy" id="2982689"/>
    <lineage>
        <taxon>Bacteria</taxon>
        <taxon>Pseudomonadati</taxon>
        <taxon>Pseudomonadota</taxon>
        <taxon>Alphaproteobacteria</taxon>
        <taxon>Caulobacterales</taxon>
        <taxon>Caulobacteraceae</taxon>
        <taxon>Phenylobacterium</taxon>
    </lineage>
</organism>
<keyword evidence="2" id="KW-0378">Hydrolase</keyword>
<evidence type="ECO:0000259" key="1">
    <source>
        <dbReference type="Pfam" id="PF03372"/>
    </source>
</evidence>
<keyword evidence="3" id="KW-1185">Reference proteome</keyword>
<reference evidence="2 3" key="1">
    <citation type="submission" date="2022-09" db="EMBL/GenBank/DDBJ databases">
        <title>New species of Phenylobacterium.</title>
        <authorList>
            <person name="Mieszkin S."/>
        </authorList>
    </citation>
    <scope>NUCLEOTIDE SEQUENCE [LARGE SCALE GENOMIC DNA]</scope>
    <source>
        <strain evidence="2 3">HK31-G</strain>
    </source>
</reference>
<accession>A0ABW6CMX6</accession>
<dbReference type="PANTHER" id="PTHR14859:SF15">
    <property type="entry name" value="ENDONUCLEASE_EXONUCLEASE_PHOSPHATASE DOMAIN-CONTAINING PROTEIN"/>
    <property type="match status" value="1"/>
</dbReference>
<protein>
    <submittedName>
        <fullName evidence="2">Endonuclease/exonuclease/phosphatase family protein</fullName>
    </submittedName>
</protein>